<evidence type="ECO:0000256" key="1">
    <source>
        <dbReference type="ARBA" id="ARBA00022448"/>
    </source>
</evidence>
<feature type="domain" description="ABC transporter" evidence="5">
    <location>
        <begin position="20"/>
        <end position="245"/>
    </location>
</feature>
<feature type="region of interest" description="Disordered" evidence="4">
    <location>
        <begin position="1"/>
        <end position="23"/>
    </location>
</feature>
<dbReference type="Proteomes" id="UP000550714">
    <property type="component" value="Unassembled WGS sequence"/>
</dbReference>
<sequence length="245" mass="25477">MTTRITGQGPSTPVPARPALSGRGLSKRYGTQYALSGVDIDITPGEAMAIVGPSGSGKSTLLHVLAGILPADDGRVTLGGRRIDSLGETKRSELRRTEFGFVFQSGMLVGELSAEENAALPTLLAGEGRREALAGARRWLEHLGLKGKERNRPGELSGGQAQRVAIARALVHRPSVIFADEPTGALDTRTGGDTMQALLAAAAESGAAVVVVTHDRDLATSLPRTVSLRDGRIDADTRATAGVPA</sequence>
<keyword evidence="2" id="KW-0547">Nucleotide-binding</keyword>
<dbReference type="PANTHER" id="PTHR24220">
    <property type="entry name" value="IMPORT ATP-BINDING PROTEIN"/>
    <property type="match status" value="1"/>
</dbReference>
<evidence type="ECO:0000256" key="4">
    <source>
        <dbReference type="SAM" id="MobiDB-lite"/>
    </source>
</evidence>
<keyword evidence="7" id="KW-1185">Reference proteome</keyword>
<dbReference type="PROSITE" id="PS50893">
    <property type="entry name" value="ABC_TRANSPORTER_2"/>
    <property type="match status" value="1"/>
</dbReference>
<dbReference type="PROSITE" id="PS00211">
    <property type="entry name" value="ABC_TRANSPORTER_1"/>
    <property type="match status" value="1"/>
</dbReference>
<feature type="compositionally biased region" description="Polar residues" evidence="4">
    <location>
        <begin position="1"/>
        <end position="11"/>
    </location>
</feature>
<dbReference type="GO" id="GO:0005886">
    <property type="term" value="C:plasma membrane"/>
    <property type="evidence" value="ECO:0007669"/>
    <property type="project" value="TreeGrafter"/>
</dbReference>
<dbReference type="PANTHER" id="PTHR24220:SF685">
    <property type="entry name" value="ABC TRANSPORTER RELATED"/>
    <property type="match status" value="1"/>
</dbReference>
<dbReference type="InterPro" id="IPR003439">
    <property type="entry name" value="ABC_transporter-like_ATP-bd"/>
</dbReference>
<dbReference type="Pfam" id="PF00005">
    <property type="entry name" value="ABC_tran"/>
    <property type="match status" value="1"/>
</dbReference>
<evidence type="ECO:0000256" key="3">
    <source>
        <dbReference type="ARBA" id="ARBA00022840"/>
    </source>
</evidence>
<dbReference type="InterPro" id="IPR003593">
    <property type="entry name" value="AAA+_ATPase"/>
</dbReference>
<dbReference type="InterPro" id="IPR017911">
    <property type="entry name" value="MacB-like_ATP-bd"/>
</dbReference>
<dbReference type="EMBL" id="JACHWU010000001">
    <property type="protein sequence ID" value="MBB3049725.1"/>
    <property type="molecule type" value="Genomic_DNA"/>
</dbReference>
<name>A0A839RX32_9PSEU</name>
<evidence type="ECO:0000313" key="7">
    <source>
        <dbReference type="Proteomes" id="UP000550714"/>
    </source>
</evidence>
<dbReference type="GO" id="GO:0022857">
    <property type="term" value="F:transmembrane transporter activity"/>
    <property type="evidence" value="ECO:0007669"/>
    <property type="project" value="TreeGrafter"/>
</dbReference>
<dbReference type="SMART" id="SM00382">
    <property type="entry name" value="AAA"/>
    <property type="match status" value="1"/>
</dbReference>
<dbReference type="InterPro" id="IPR017871">
    <property type="entry name" value="ABC_transporter-like_CS"/>
</dbReference>
<dbReference type="AlphaFoldDB" id="A0A839RX32"/>
<dbReference type="InterPro" id="IPR015854">
    <property type="entry name" value="ABC_transpr_LolD-like"/>
</dbReference>
<dbReference type="GO" id="GO:0016887">
    <property type="term" value="F:ATP hydrolysis activity"/>
    <property type="evidence" value="ECO:0007669"/>
    <property type="project" value="InterPro"/>
</dbReference>
<dbReference type="Gene3D" id="3.40.50.300">
    <property type="entry name" value="P-loop containing nucleotide triphosphate hydrolases"/>
    <property type="match status" value="1"/>
</dbReference>
<dbReference type="GO" id="GO:0005524">
    <property type="term" value="F:ATP binding"/>
    <property type="evidence" value="ECO:0007669"/>
    <property type="project" value="UniProtKB-KW"/>
</dbReference>
<keyword evidence="1" id="KW-0813">Transport</keyword>
<gene>
    <name evidence="6" type="ORF">FHS23_000720</name>
</gene>
<keyword evidence="3 6" id="KW-0067">ATP-binding</keyword>
<organism evidence="6 7">
    <name type="scientific">Prauserella isguenensis</name>
    <dbReference type="NCBI Taxonomy" id="1470180"/>
    <lineage>
        <taxon>Bacteria</taxon>
        <taxon>Bacillati</taxon>
        <taxon>Actinomycetota</taxon>
        <taxon>Actinomycetes</taxon>
        <taxon>Pseudonocardiales</taxon>
        <taxon>Pseudonocardiaceae</taxon>
        <taxon>Prauserella</taxon>
    </lineage>
</organism>
<evidence type="ECO:0000313" key="6">
    <source>
        <dbReference type="EMBL" id="MBB3049725.1"/>
    </source>
</evidence>
<protein>
    <submittedName>
        <fullName evidence="6">Putative ABC transport system ATP-binding protein</fullName>
    </submittedName>
</protein>
<dbReference type="RefSeq" id="WP_183647699.1">
    <property type="nucleotide sequence ID" value="NZ_JACHWU010000001.1"/>
</dbReference>
<accession>A0A839RX32</accession>
<comment type="caution">
    <text evidence="6">The sequence shown here is derived from an EMBL/GenBank/DDBJ whole genome shotgun (WGS) entry which is preliminary data.</text>
</comment>
<dbReference type="InterPro" id="IPR027417">
    <property type="entry name" value="P-loop_NTPase"/>
</dbReference>
<reference evidence="6 7" key="1">
    <citation type="submission" date="2020-08" db="EMBL/GenBank/DDBJ databases">
        <title>Genomic Encyclopedia of Type Strains, Phase III (KMG-III): the genomes of soil and plant-associated and newly described type strains.</title>
        <authorList>
            <person name="Whitman W."/>
        </authorList>
    </citation>
    <scope>NUCLEOTIDE SEQUENCE [LARGE SCALE GENOMIC DNA]</scope>
    <source>
        <strain evidence="6 7">CECT 8577</strain>
    </source>
</reference>
<dbReference type="SUPFAM" id="SSF52540">
    <property type="entry name" value="P-loop containing nucleoside triphosphate hydrolases"/>
    <property type="match status" value="1"/>
</dbReference>
<proteinExistence type="predicted"/>
<dbReference type="CDD" id="cd03255">
    <property type="entry name" value="ABC_MJ0796_LolCDE_FtsE"/>
    <property type="match status" value="1"/>
</dbReference>
<evidence type="ECO:0000256" key="2">
    <source>
        <dbReference type="ARBA" id="ARBA00022741"/>
    </source>
</evidence>
<evidence type="ECO:0000259" key="5">
    <source>
        <dbReference type="PROSITE" id="PS50893"/>
    </source>
</evidence>